<reference evidence="2 3" key="1">
    <citation type="submission" date="2014-09" db="EMBL/GenBank/DDBJ databases">
        <title>Sporocytophaga myxococcoides PG-01 genome sequencing.</title>
        <authorList>
            <person name="Liu L."/>
            <person name="Gao P.J."/>
            <person name="Chen G.J."/>
            <person name="Wang L.S."/>
        </authorList>
    </citation>
    <scope>NUCLEOTIDE SEQUENCE [LARGE SCALE GENOMIC DNA]</scope>
    <source>
        <strain evidence="2 3">PG-01</strain>
    </source>
</reference>
<dbReference type="Proteomes" id="UP000030185">
    <property type="component" value="Unassembled WGS sequence"/>
</dbReference>
<evidence type="ECO:0000259" key="1">
    <source>
        <dbReference type="Pfam" id="PF19580"/>
    </source>
</evidence>
<dbReference type="AlphaFoldDB" id="A0A098LF29"/>
<dbReference type="STRING" id="153721.MYP_2784"/>
<dbReference type="InterPro" id="IPR036691">
    <property type="entry name" value="Endo/exonu/phosph_ase_sf"/>
</dbReference>
<dbReference type="RefSeq" id="WP_045464683.1">
    <property type="nucleotide sequence ID" value="NZ_BBLT01000005.1"/>
</dbReference>
<dbReference type="OrthoDB" id="9802724at2"/>
<accession>A0A098LF29</accession>
<dbReference type="SUPFAM" id="SSF56219">
    <property type="entry name" value="DNase I-like"/>
    <property type="match status" value="1"/>
</dbReference>
<comment type="caution">
    <text evidence="2">The sequence shown here is derived from an EMBL/GenBank/DDBJ whole genome shotgun (WGS) entry which is preliminary data.</text>
</comment>
<protein>
    <recommendedName>
        <fullName evidence="1">Endonuclease/exonuclease/phosphatase domain-containing protein</fullName>
    </recommendedName>
</protein>
<dbReference type="GO" id="GO:0003824">
    <property type="term" value="F:catalytic activity"/>
    <property type="evidence" value="ECO:0007669"/>
    <property type="project" value="InterPro"/>
</dbReference>
<dbReference type="PANTHER" id="PTHR42834">
    <property type="entry name" value="ENDONUCLEASE/EXONUCLEASE/PHOSPHATASE FAMILY PROTEIN (AFU_ORTHOLOGUE AFUA_3G09210)"/>
    <property type="match status" value="1"/>
</dbReference>
<dbReference type="PANTHER" id="PTHR42834:SF1">
    <property type="entry name" value="ENDONUCLEASE_EXONUCLEASE_PHOSPHATASE FAMILY PROTEIN (AFU_ORTHOLOGUE AFUA_3G09210)"/>
    <property type="match status" value="1"/>
</dbReference>
<dbReference type="eggNOG" id="COG2374">
    <property type="taxonomic scope" value="Bacteria"/>
</dbReference>
<sequence>MTQITIATFNCENLFRRFKFEKGINSATTKTEGFIIDPKKFDIIIDAERAATAAAIKETKADIIALQEVENMDALKQFNNQFLSKSGYKYKAIIDGNDPRFIDVAILSKVPFDAIRTHQFLRTANNKSYIFSRDCLEVEFNIEGKPLTLFVNHLKSMMDGREVTSERRKIQAEAVVDILKKKYGSNPGNHNWIVLGDMNDYRPSSALDIFFDNKWIVDVLERLPEDERWTHFYDKKKEYRQIDYILLSKKLATGNKESIPRIIRKG</sequence>
<proteinExistence type="predicted"/>
<dbReference type="Pfam" id="PF19580">
    <property type="entry name" value="Exo_endo_phos_3"/>
    <property type="match status" value="1"/>
</dbReference>
<gene>
    <name evidence="2" type="ORF">MYP_2784</name>
</gene>
<dbReference type="EMBL" id="BBLT01000005">
    <property type="protein sequence ID" value="GAL85555.1"/>
    <property type="molecule type" value="Genomic_DNA"/>
</dbReference>
<evidence type="ECO:0000313" key="2">
    <source>
        <dbReference type="EMBL" id="GAL85555.1"/>
    </source>
</evidence>
<dbReference type="Gene3D" id="3.60.10.10">
    <property type="entry name" value="Endonuclease/exonuclease/phosphatase"/>
    <property type="match status" value="1"/>
</dbReference>
<feature type="domain" description="Endonuclease/exonuclease/phosphatase" evidence="1">
    <location>
        <begin position="5"/>
        <end position="256"/>
    </location>
</feature>
<name>A0A098LF29_9BACT</name>
<organism evidence="2 3">
    <name type="scientific">Sporocytophaga myxococcoides</name>
    <dbReference type="NCBI Taxonomy" id="153721"/>
    <lineage>
        <taxon>Bacteria</taxon>
        <taxon>Pseudomonadati</taxon>
        <taxon>Bacteroidota</taxon>
        <taxon>Cytophagia</taxon>
        <taxon>Cytophagales</taxon>
        <taxon>Cytophagaceae</taxon>
        <taxon>Sporocytophaga</taxon>
    </lineage>
</organism>
<dbReference type="InterPro" id="IPR005135">
    <property type="entry name" value="Endo/exonuclease/phosphatase"/>
</dbReference>
<keyword evidence="3" id="KW-1185">Reference proteome</keyword>
<evidence type="ECO:0000313" key="3">
    <source>
        <dbReference type="Proteomes" id="UP000030185"/>
    </source>
</evidence>